<keyword evidence="1" id="KW-0862">Zinc</keyword>
<dbReference type="InterPro" id="IPR052891">
    <property type="entry name" value="DNA-3mA_glycosylase"/>
</dbReference>
<feature type="binding site" evidence="1">
    <location>
        <position position="51"/>
    </location>
    <ligand>
        <name>Zn(2+)</name>
        <dbReference type="ChEBI" id="CHEBI:29105"/>
    </ligand>
</feature>
<dbReference type="EMBL" id="CZBP01000004">
    <property type="protein sequence ID" value="CUP76780.1"/>
    <property type="molecule type" value="Genomic_DNA"/>
</dbReference>
<dbReference type="Proteomes" id="UP000095762">
    <property type="component" value="Unassembled WGS sequence"/>
</dbReference>
<name>A0A174R0X9_9FIRM</name>
<dbReference type="GO" id="GO:0008725">
    <property type="term" value="F:DNA-3-methyladenine glycosylase activity"/>
    <property type="evidence" value="ECO:0007669"/>
    <property type="project" value="UniProtKB-EC"/>
</dbReference>
<feature type="binding site" evidence="1">
    <location>
        <position position="221"/>
    </location>
    <ligand>
        <name>Zn(2+)</name>
        <dbReference type="ChEBI" id="CHEBI:29105"/>
    </ligand>
</feature>
<dbReference type="Pfam" id="PF03352">
    <property type="entry name" value="Adenine_glyco"/>
    <property type="match status" value="1"/>
</dbReference>
<dbReference type="AlphaFoldDB" id="A0A174R0X9"/>
<dbReference type="PANTHER" id="PTHR30037:SF4">
    <property type="entry name" value="DNA-3-METHYLADENINE GLYCOSYLASE I"/>
    <property type="match status" value="1"/>
</dbReference>
<dbReference type="InterPro" id="IPR005019">
    <property type="entry name" value="Adenine_glyco"/>
</dbReference>
<dbReference type="Gene3D" id="1.10.340.30">
    <property type="entry name" value="Hypothetical protein, domain 2"/>
    <property type="match status" value="1"/>
</dbReference>
<evidence type="ECO:0000313" key="2">
    <source>
        <dbReference type="EMBL" id="CUP76780.1"/>
    </source>
</evidence>
<dbReference type="SUPFAM" id="SSF48150">
    <property type="entry name" value="DNA-glycosylase"/>
    <property type="match status" value="1"/>
</dbReference>
<evidence type="ECO:0000256" key="1">
    <source>
        <dbReference type="PIRSR" id="PIRSR605019-1"/>
    </source>
</evidence>
<protein>
    <submittedName>
        <fullName evidence="2">DNA-3-methyladenine glycosylase 1</fullName>
        <ecNumber evidence="2">3.2.2.20</ecNumber>
    </submittedName>
</protein>
<dbReference type="EC" id="3.2.2.20" evidence="2"/>
<dbReference type="GO" id="GO:0006284">
    <property type="term" value="P:base-excision repair"/>
    <property type="evidence" value="ECO:0007669"/>
    <property type="project" value="InterPro"/>
</dbReference>
<dbReference type="PANTHER" id="PTHR30037">
    <property type="entry name" value="DNA-3-METHYLADENINE GLYCOSYLASE 1"/>
    <property type="match status" value="1"/>
</dbReference>
<evidence type="ECO:0000313" key="3">
    <source>
        <dbReference type="Proteomes" id="UP000095762"/>
    </source>
</evidence>
<sequence length="235" mass="27408">MTKMTVYSLSIVQMKKIQDVMLKACAENEAIWRNIWKGGIWMKWADGKIRCCWANPKNERYIRYHDEEWGIPVHDDRKLFEMLILECFQAGLSWECVLNKRDAFRKAFDNFDPEKVSAYTEDKLEALRSNPGIIRNRLKIQAAVTNAWAFLEIQKEYGSFSDYIWHWTDGKVVCETGRTSSELSDRISKDLKKRGMKFVGTTVIYAYLQAVGVLCSHEQGCFLANQKAEHHNSYL</sequence>
<dbReference type="InterPro" id="IPR011257">
    <property type="entry name" value="DNA_glycosylase"/>
</dbReference>
<keyword evidence="2" id="KW-0378">Hydrolase</keyword>
<gene>
    <name evidence="2" type="primary">tag</name>
    <name evidence="2" type="ORF">ERS852569_00689</name>
</gene>
<accession>A0A174R0X9</accession>
<keyword evidence="1" id="KW-0479">Metal-binding</keyword>
<proteinExistence type="predicted"/>
<reference evidence="2 3" key="1">
    <citation type="submission" date="2015-09" db="EMBL/GenBank/DDBJ databases">
        <authorList>
            <consortium name="Pathogen Informatics"/>
        </authorList>
    </citation>
    <scope>NUCLEOTIDE SEQUENCE [LARGE SCALE GENOMIC DNA]</scope>
    <source>
        <strain evidence="2 3">2789STDY5834957</strain>
    </source>
</reference>
<organism evidence="2 3">
    <name type="scientific">Blautia obeum</name>
    <dbReference type="NCBI Taxonomy" id="40520"/>
    <lineage>
        <taxon>Bacteria</taxon>
        <taxon>Bacillati</taxon>
        <taxon>Bacillota</taxon>
        <taxon>Clostridia</taxon>
        <taxon>Lachnospirales</taxon>
        <taxon>Lachnospiraceae</taxon>
        <taxon>Blautia</taxon>
    </lineage>
</organism>
<feature type="binding site" evidence="1">
    <location>
        <position position="217"/>
    </location>
    <ligand>
        <name>Zn(2+)</name>
        <dbReference type="ChEBI" id="CHEBI:29105"/>
    </ligand>
</feature>
<keyword evidence="2" id="KW-0326">Glycosidase</keyword>
<feature type="binding site" evidence="1">
    <location>
        <position position="65"/>
    </location>
    <ligand>
        <name>Zn(2+)</name>
        <dbReference type="ChEBI" id="CHEBI:29105"/>
    </ligand>
</feature>
<dbReference type="GO" id="GO:0046872">
    <property type="term" value="F:metal ion binding"/>
    <property type="evidence" value="ECO:0007669"/>
    <property type="project" value="UniProtKB-KW"/>
</dbReference>